<evidence type="ECO:0000313" key="3">
    <source>
        <dbReference type="Proteomes" id="UP001196413"/>
    </source>
</evidence>
<accession>A0AAD5QR79</accession>
<name>A0AAD5QR79_PARTN</name>
<sequence>MSVVVTPPLPVHELDRPDDASSEDAQSDSDESHGRRRAPEHDRDRPVILLS</sequence>
<gene>
    <name evidence="2" type="ORF">KIN20_018031</name>
</gene>
<keyword evidence="3" id="KW-1185">Reference proteome</keyword>
<evidence type="ECO:0000313" key="2">
    <source>
        <dbReference type="EMBL" id="KAJ1359337.1"/>
    </source>
</evidence>
<dbReference type="EMBL" id="JAHQIW010003597">
    <property type="protein sequence ID" value="KAJ1359337.1"/>
    <property type="molecule type" value="Genomic_DNA"/>
</dbReference>
<reference evidence="2" key="1">
    <citation type="submission" date="2021-06" db="EMBL/GenBank/DDBJ databases">
        <title>Parelaphostrongylus tenuis whole genome reference sequence.</title>
        <authorList>
            <person name="Garwood T.J."/>
            <person name="Larsen P.A."/>
            <person name="Fountain-Jones N.M."/>
            <person name="Garbe J.R."/>
            <person name="Macchietto M.G."/>
            <person name="Kania S.A."/>
            <person name="Gerhold R.W."/>
            <person name="Richards J.E."/>
            <person name="Wolf T.M."/>
        </authorList>
    </citation>
    <scope>NUCLEOTIDE SEQUENCE</scope>
    <source>
        <strain evidence="2">MNPRO001-30</strain>
        <tissue evidence="2">Meninges</tissue>
    </source>
</reference>
<feature type="compositionally biased region" description="Acidic residues" evidence="1">
    <location>
        <begin position="20"/>
        <end position="29"/>
    </location>
</feature>
<feature type="region of interest" description="Disordered" evidence="1">
    <location>
        <begin position="1"/>
        <end position="51"/>
    </location>
</feature>
<comment type="caution">
    <text evidence="2">The sequence shown here is derived from an EMBL/GenBank/DDBJ whole genome shotgun (WGS) entry which is preliminary data.</text>
</comment>
<feature type="compositionally biased region" description="Basic and acidic residues" evidence="1">
    <location>
        <begin position="30"/>
        <end position="51"/>
    </location>
</feature>
<protein>
    <submittedName>
        <fullName evidence="2">Uncharacterized protein</fullName>
    </submittedName>
</protein>
<evidence type="ECO:0000256" key="1">
    <source>
        <dbReference type="SAM" id="MobiDB-lite"/>
    </source>
</evidence>
<dbReference type="Proteomes" id="UP001196413">
    <property type="component" value="Unassembled WGS sequence"/>
</dbReference>
<dbReference type="AlphaFoldDB" id="A0AAD5QR79"/>
<proteinExistence type="predicted"/>
<organism evidence="2 3">
    <name type="scientific">Parelaphostrongylus tenuis</name>
    <name type="common">Meningeal worm</name>
    <dbReference type="NCBI Taxonomy" id="148309"/>
    <lineage>
        <taxon>Eukaryota</taxon>
        <taxon>Metazoa</taxon>
        <taxon>Ecdysozoa</taxon>
        <taxon>Nematoda</taxon>
        <taxon>Chromadorea</taxon>
        <taxon>Rhabditida</taxon>
        <taxon>Rhabditina</taxon>
        <taxon>Rhabditomorpha</taxon>
        <taxon>Strongyloidea</taxon>
        <taxon>Metastrongylidae</taxon>
        <taxon>Parelaphostrongylus</taxon>
    </lineage>
</organism>